<comment type="catalytic activity">
    <reaction evidence="1">
        <text>Hydrolysis of terminal, non-reducing beta-D-glucosyl residues with release of beta-D-glucose.</text>
        <dbReference type="EC" id="3.2.1.21"/>
    </reaction>
</comment>
<evidence type="ECO:0000256" key="3">
    <source>
        <dbReference type="ARBA" id="ARBA00012744"/>
    </source>
</evidence>
<dbReference type="Gene3D" id="3.20.20.80">
    <property type="entry name" value="Glycosidases"/>
    <property type="match status" value="1"/>
</dbReference>
<proteinExistence type="inferred from homology"/>
<dbReference type="InterPro" id="IPR033453">
    <property type="entry name" value="Glyco_hydro_30_TIM-barrel"/>
</dbReference>
<dbReference type="InterPro" id="IPR006584">
    <property type="entry name" value="Cellulose-bd_IV"/>
</dbReference>
<dbReference type="PANTHER" id="PTHR30620:SF16">
    <property type="entry name" value="LYSOSOMAL BETA GLUCOSIDASE"/>
    <property type="match status" value="1"/>
</dbReference>
<evidence type="ECO:0000259" key="9">
    <source>
        <dbReference type="PROSITE" id="PS51175"/>
    </source>
</evidence>
<dbReference type="GO" id="GO:0008422">
    <property type="term" value="F:beta-glucosidase activity"/>
    <property type="evidence" value="ECO:0007669"/>
    <property type="project" value="UniProtKB-EC"/>
</dbReference>
<comment type="caution">
    <text evidence="10">The sequence shown here is derived from an EMBL/GenBank/DDBJ whole genome shotgun (WGS) entry which is preliminary data.</text>
</comment>
<dbReference type="PANTHER" id="PTHR30620">
    <property type="entry name" value="PERIPLASMIC BETA-GLUCOSIDASE-RELATED"/>
    <property type="match status" value="1"/>
</dbReference>
<dbReference type="InterPro" id="IPR001764">
    <property type="entry name" value="Glyco_hydro_3_N"/>
</dbReference>
<dbReference type="Pfam" id="PF01915">
    <property type="entry name" value="Glyco_hydro_3_C"/>
    <property type="match status" value="1"/>
</dbReference>
<dbReference type="PROSITE" id="PS51175">
    <property type="entry name" value="CBM6"/>
    <property type="match status" value="1"/>
</dbReference>
<dbReference type="InterPro" id="IPR019800">
    <property type="entry name" value="Glyco_hydro_3_AS"/>
</dbReference>
<dbReference type="Gene3D" id="3.20.20.300">
    <property type="entry name" value="Glycoside hydrolase, family 3, N-terminal domain"/>
    <property type="match status" value="1"/>
</dbReference>
<keyword evidence="4 8" id="KW-0732">Signal</keyword>
<evidence type="ECO:0000313" key="10">
    <source>
        <dbReference type="EMBL" id="EFW05696.1"/>
    </source>
</evidence>
<evidence type="ECO:0000256" key="8">
    <source>
        <dbReference type="SAM" id="SignalP"/>
    </source>
</evidence>
<feature type="chain" id="PRO_5003220195" description="beta-glucosidase" evidence="8">
    <location>
        <begin position="25"/>
        <end position="1118"/>
    </location>
</feature>
<dbReference type="InterPro" id="IPR002772">
    <property type="entry name" value="Glyco_hydro_3_C"/>
</dbReference>
<dbReference type="Pfam" id="PF02055">
    <property type="entry name" value="Glyco_hydro_30"/>
    <property type="match status" value="1"/>
</dbReference>
<dbReference type="Pfam" id="PF03422">
    <property type="entry name" value="CBM_6"/>
    <property type="match status" value="1"/>
</dbReference>
<evidence type="ECO:0000256" key="2">
    <source>
        <dbReference type="ARBA" id="ARBA00005336"/>
    </source>
</evidence>
<dbReference type="InterPro" id="IPR005084">
    <property type="entry name" value="CBM6"/>
</dbReference>
<dbReference type="RefSeq" id="WP_008788188.1">
    <property type="nucleotide sequence ID" value="NZ_GL636578.1"/>
</dbReference>
<dbReference type="EC" id="3.2.1.21" evidence="3"/>
<dbReference type="Gene3D" id="2.60.120.260">
    <property type="entry name" value="Galactose-binding domain-like"/>
    <property type="match status" value="1"/>
</dbReference>
<dbReference type="InterPro" id="IPR036881">
    <property type="entry name" value="Glyco_hydro_3_C_sf"/>
</dbReference>
<dbReference type="InterPro" id="IPR036962">
    <property type="entry name" value="Glyco_hydro_3_N_sf"/>
</dbReference>
<dbReference type="SUPFAM" id="SSF49785">
    <property type="entry name" value="Galactose-binding domain-like"/>
    <property type="match status" value="1"/>
</dbReference>
<dbReference type="Gene3D" id="3.40.50.1700">
    <property type="entry name" value="Glycoside hydrolase family 3 C-terminal domain"/>
    <property type="match status" value="1"/>
</dbReference>
<dbReference type="GO" id="GO:0009251">
    <property type="term" value="P:glucan catabolic process"/>
    <property type="evidence" value="ECO:0007669"/>
    <property type="project" value="TreeGrafter"/>
</dbReference>
<feature type="domain" description="CBM6" evidence="9">
    <location>
        <begin position="636"/>
        <end position="757"/>
    </location>
</feature>
<dbReference type="InterPro" id="IPR051915">
    <property type="entry name" value="Cellulose_Degrad_GH3"/>
</dbReference>
<dbReference type="PRINTS" id="PR00133">
    <property type="entry name" value="GLHYDRLASE3"/>
</dbReference>
<evidence type="ECO:0000256" key="4">
    <source>
        <dbReference type="ARBA" id="ARBA00022729"/>
    </source>
</evidence>
<dbReference type="InterPro" id="IPR008979">
    <property type="entry name" value="Galactose-bd-like_sf"/>
</dbReference>
<evidence type="ECO:0000256" key="7">
    <source>
        <dbReference type="RuleBase" id="RU361161"/>
    </source>
</evidence>
<dbReference type="STRING" id="100884.GCA_000269565_02919"/>
<protein>
    <recommendedName>
        <fullName evidence="3">beta-glucosidase</fullName>
        <ecNumber evidence="3">3.2.1.21</ecNumber>
    </recommendedName>
</protein>
<evidence type="ECO:0000256" key="5">
    <source>
        <dbReference type="ARBA" id="ARBA00022801"/>
    </source>
</evidence>
<feature type="signal peptide" evidence="8">
    <location>
        <begin position="1"/>
        <end position="24"/>
    </location>
</feature>
<dbReference type="HOGENOM" id="CLU_280708_0_0_9"/>
<dbReference type="InterPro" id="IPR017853">
    <property type="entry name" value="GH"/>
</dbReference>
<dbReference type="GO" id="GO:0030246">
    <property type="term" value="F:carbohydrate binding"/>
    <property type="evidence" value="ECO:0007669"/>
    <property type="project" value="InterPro"/>
</dbReference>
<keyword evidence="11" id="KW-1185">Reference proteome</keyword>
<dbReference type="Pfam" id="PF00933">
    <property type="entry name" value="Glyco_hydro_3"/>
    <property type="match status" value="1"/>
</dbReference>
<evidence type="ECO:0000256" key="6">
    <source>
        <dbReference type="ARBA" id="ARBA00023295"/>
    </source>
</evidence>
<dbReference type="PROSITE" id="PS00775">
    <property type="entry name" value="GLYCOSYL_HYDROL_F3"/>
    <property type="match status" value="1"/>
</dbReference>
<dbReference type="AlphaFoldDB" id="E7G8I4"/>
<dbReference type="SUPFAM" id="SSF51445">
    <property type="entry name" value="(Trans)glycosidases"/>
    <property type="match status" value="2"/>
</dbReference>
<name>E7G8I4_9FIRM</name>
<keyword evidence="6 7" id="KW-0326">Glycosidase</keyword>
<dbReference type="eggNOG" id="COG5520">
    <property type="taxonomic scope" value="Bacteria"/>
</dbReference>
<evidence type="ECO:0000256" key="1">
    <source>
        <dbReference type="ARBA" id="ARBA00000448"/>
    </source>
</evidence>
<dbReference type="eggNOG" id="COG1472">
    <property type="taxonomic scope" value="Bacteria"/>
</dbReference>
<dbReference type="EMBL" id="ADKX01000017">
    <property type="protein sequence ID" value="EFW05696.1"/>
    <property type="molecule type" value="Genomic_DNA"/>
</dbReference>
<dbReference type="Proteomes" id="UP000003157">
    <property type="component" value="Unassembled WGS sequence"/>
</dbReference>
<evidence type="ECO:0000313" key="11">
    <source>
        <dbReference type="Proteomes" id="UP000003157"/>
    </source>
</evidence>
<comment type="similarity">
    <text evidence="2 7">Belongs to the glycosyl hydrolase 3 family.</text>
</comment>
<dbReference type="SMART" id="SM00606">
    <property type="entry name" value="CBD_IV"/>
    <property type="match status" value="1"/>
</dbReference>
<dbReference type="SUPFAM" id="SSF52279">
    <property type="entry name" value="Beta-D-glucan exohydrolase, C-terminal domain"/>
    <property type="match status" value="1"/>
</dbReference>
<organism evidence="10 11">
    <name type="scientific">Coprobacillus cateniformis</name>
    <dbReference type="NCBI Taxonomy" id="100884"/>
    <lineage>
        <taxon>Bacteria</taxon>
        <taxon>Bacillati</taxon>
        <taxon>Bacillota</taxon>
        <taxon>Erysipelotrichia</taxon>
        <taxon>Erysipelotrichales</taxon>
        <taxon>Coprobacillaceae</taxon>
        <taxon>Coprobacillus</taxon>
    </lineage>
</organism>
<sequence>MKKFGVGLLSAFLVITSTMIPVNAESRIETQVSEILSSMTLKQKVGQILQPDTRSITPQQVGEYYIGSILSGGGAQPEQGNTAQDWANRLDEYQKAAIDTFGIPLLYGVDAVHGNNNVKDSTIFPHNIGLGQANDVDLVKQIGRITAQEIRAIGATWAFTPTLGLPQNERWGRTYECFSETSDVASQLGSAYIEGLQGDLSQNHSIGTAKHYIGEGLTYNGTNQGDVNGQLFYSQLEELLKPYRAAIASDVKSVMVSYNSIDNVKCHGNKDLITDILKGQLGFKGIVITDYNGVDQIEGNLSYKQKLIKSINAGMDMIMIDGNEGDSPKWMIARNSIIEAVNEGHISMERLEDAVKRILTVKCELNFIDNPSLAYADKTLLSQFGSQQHRTVAREAVRKSLTLLKNTETANGSTLMLDLKKMKKIAVAGISADDIGIQCGGWTMTWQGSTGNITKGTTIYSGLREVAQNDQIIDYAANGYFSDDDYEAAIVVVGERPYAESNGDRVARDLSLPSSDIETIERIHKNHPDLPIIAVLTTGRPITIADQVDDLDAIVMAGLPGSEGAGVADVLLGDYDFHGHLTMTWPWYAQDIESKFTDQTKVMFEYGRGLTKNQVTAISQTPPNNPTVINLAQTNGIIEAENYYTKHNSIILENNNTSIGYFWQGYDISYKVIVPEQARYTLNLNAATENDNVKAAFDVYIDDVLSYSTSTLAKNTGGWAKFEAIEMNDKISLPSGQHIIKFVSQTKDLNIDYFKFIKFDDQYIEPENPNQPSIGTGALIKEDAVQVTMSSSEHSGDMSWYAGDQDIENRNAPKDPLDIRNPDTSDITTIVVDDNQKYQSVLGMGTSIEESTVNNLMKMSVTTRKKFIKQLVDPQTGMGNTLFRITIGTADFTGRDFYTYYDGTGTELNGNPDWDNSTGHGFSIQKDRDYGIIQVIKEIQQIAQECGVEKDLKFFASSWTPPGWMKLPTSASSSYPNNGLLLKGGQLNDRYIQDLAKYYVRFIEEYKKEGIPLYAMTLQNEPLLEINYPSCLITGGQEAKLAKAIKEELNKSTVLLTDEKDVKVWAFDHNFDGAEAYVSELFATQDGRDNVDGIAFHPYGGVPSTMGSLYEQYKNSIQ</sequence>
<accession>E7G8I4</accession>
<reference evidence="10 11" key="1">
    <citation type="submission" date="2010-12" db="EMBL/GenBank/DDBJ databases">
        <title>The Genome Sequence of Coprobacillus sp. strain 29_1.</title>
        <authorList>
            <consortium name="The Broad Institute Genome Sequencing Platform"/>
            <person name="Earl A."/>
            <person name="Ward D."/>
            <person name="Feldgarden M."/>
            <person name="Gevers D."/>
            <person name="Daigneault M."/>
            <person name="Sibley C.D."/>
            <person name="White A."/>
            <person name="Strauss J."/>
            <person name="Allen-Vercoe E."/>
            <person name="Young S.K."/>
            <person name="Zeng Q."/>
            <person name="Gargeya S."/>
            <person name="Fitzgerald M."/>
            <person name="Haas B."/>
            <person name="Abouelleil A."/>
            <person name="Alvarado L."/>
            <person name="Arachchi H.M."/>
            <person name="Berlin A."/>
            <person name="Brown A."/>
            <person name="Chapman S.B."/>
            <person name="Chen Z."/>
            <person name="Dunbar C."/>
            <person name="Freedman E."/>
            <person name="Gearin G."/>
            <person name="Gellesch M."/>
            <person name="Goldberg J."/>
            <person name="Griggs A."/>
            <person name="Gujja S."/>
            <person name="Heilman E."/>
            <person name="Heiman D."/>
            <person name="Howarth C."/>
            <person name="Larson L."/>
            <person name="Lui A."/>
            <person name="MacDonald P.J.P."/>
            <person name="Mehta T."/>
            <person name="Montmayeur A."/>
            <person name="Murphy C."/>
            <person name="Neiman D."/>
            <person name="Pearson M."/>
            <person name="Priest M."/>
            <person name="Roberts A."/>
            <person name="Saif S."/>
            <person name="Shea T."/>
            <person name="Shenoy N."/>
            <person name="Sisk P."/>
            <person name="Stolte C."/>
            <person name="Sykes S."/>
            <person name="White J."/>
            <person name="Yandava C."/>
            <person name="Nusbaum C."/>
            <person name="Birren B."/>
        </authorList>
    </citation>
    <scope>NUCLEOTIDE SEQUENCE [LARGE SCALE GENOMIC DNA]</scope>
    <source>
        <strain evidence="10 11">29_1</strain>
    </source>
</reference>
<gene>
    <name evidence="10" type="ORF">HMPREF9488_01072</name>
</gene>
<keyword evidence="5 7" id="KW-0378">Hydrolase</keyword>